<feature type="domain" description="ATPase AAA-type core" evidence="1">
    <location>
        <begin position="208"/>
        <end position="260"/>
    </location>
</feature>
<evidence type="ECO:0000313" key="3">
    <source>
        <dbReference type="Proteomes" id="UP000050794"/>
    </source>
</evidence>
<dbReference type="Pfam" id="PF00004">
    <property type="entry name" value="AAA"/>
    <property type="match status" value="1"/>
</dbReference>
<dbReference type="AlphaFoldDB" id="A0A183VEZ5"/>
<accession>A0A183VEZ5</accession>
<evidence type="ECO:0000259" key="1">
    <source>
        <dbReference type="Pfam" id="PF00004"/>
    </source>
</evidence>
<reference evidence="2 3" key="2">
    <citation type="submission" date="2018-11" db="EMBL/GenBank/DDBJ databases">
        <authorList>
            <consortium name="Pathogen Informatics"/>
        </authorList>
    </citation>
    <scope>NUCLEOTIDE SEQUENCE [LARGE SCALE GENOMIC DNA]</scope>
</reference>
<dbReference type="InterPro" id="IPR003959">
    <property type="entry name" value="ATPase_AAA_core"/>
</dbReference>
<dbReference type="GO" id="GO:0051603">
    <property type="term" value="P:proteolysis involved in protein catabolic process"/>
    <property type="evidence" value="ECO:0007669"/>
    <property type="project" value="TreeGrafter"/>
</dbReference>
<evidence type="ECO:0000313" key="4">
    <source>
        <dbReference type="WBParaSite" id="TCNE_0001931901-mRNA-1"/>
    </source>
</evidence>
<gene>
    <name evidence="2" type="ORF">TCNE_LOCUS19315</name>
</gene>
<organism evidence="3 4">
    <name type="scientific">Toxocara canis</name>
    <name type="common">Canine roundworm</name>
    <dbReference type="NCBI Taxonomy" id="6265"/>
    <lineage>
        <taxon>Eukaryota</taxon>
        <taxon>Metazoa</taxon>
        <taxon>Ecdysozoa</taxon>
        <taxon>Nematoda</taxon>
        <taxon>Chromadorea</taxon>
        <taxon>Rhabditida</taxon>
        <taxon>Spirurina</taxon>
        <taxon>Ascaridomorpha</taxon>
        <taxon>Ascaridoidea</taxon>
        <taxon>Toxocaridae</taxon>
        <taxon>Toxocara</taxon>
    </lineage>
</organism>
<evidence type="ECO:0000313" key="2">
    <source>
        <dbReference type="EMBL" id="VDM50636.1"/>
    </source>
</evidence>
<dbReference type="PANTHER" id="PTHR48102:SF10">
    <property type="entry name" value="ATP-DEPENDENT CLP PROTEASE ATP-BINDING SUBUNIT CLPX"/>
    <property type="match status" value="1"/>
</dbReference>
<dbReference type="SUPFAM" id="SSF52540">
    <property type="entry name" value="P-loop containing nucleoside triphosphate hydrolases"/>
    <property type="match status" value="1"/>
</dbReference>
<dbReference type="GO" id="GO:0016887">
    <property type="term" value="F:ATP hydrolysis activity"/>
    <property type="evidence" value="ECO:0007669"/>
    <property type="project" value="InterPro"/>
</dbReference>
<dbReference type="InterPro" id="IPR050052">
    <property type="entry name" value="ATP-dep_Clp_protease_ClpX"/>
</dbReference>
<reference evidence="4" key="1">
    <citation type="submission" date="2016-06" db="UniProtKB">
        <authorList>
            <consortium name="WormBaseParasite"/>
        </authorList>
    </citation>
    <scope>IDENTIFICATION</scope>
</reference>
<proteinExistence type="predicted"/>
<dbReference type="InterPro" id="IPR027417">
    <property type="entry name" value="P-loop_NTPase"/>
</dbReference>
<keyword evidence="3" id="KW-1185">Reference proteome</keyword>
<protein>
    <submittedName>
        <fullName evidence="4">ATPase_AAA_core domain-containing protein</fullName>
    </submittedName>
</protein>
<dbReference type="WBParaSite" id="TCNE_0001931901-mRNA-1">
    <property type="protein sequence ID" value="TCNE_0001931901-mRNA-1"/>
    <property type="gene ID" value="TCNE_0001931901"/>
</dbReference>
<sequence>MGSQRYSFFQDSHSKASRRVITKYDYPTRSVHGNDRKKQSNHELKVCSAERTASDLIKSDRTSCFANENTKRIPYPKEITAYLDQFVIGQEHAKKTLAVGVYQHYKRLEHNARIAARAQEKVLNRMKPGHRPEEVIASSLDQFTYEDLMIKGIIKRRYDFDERNLFLGYPLEREAINRGKQRNKFNPMQLQNKADAEAGSFPLDKSNIILLGPSGVGKTYLTQMLANVLDVPIAMCDCTVLTQAGYVGDDVDTVRLFYYEDREAATPNCSF</sequence>
<dbReference type="PANTHER" id="PTHR48102">
    <property type="entry name" value="ATP-DEPENDENT CLP PROTEASE ATP-BINDING SUBUNIT CLPX-LIKE, MITOCHONDRIAL-RELATED"/>
    <property type="match status" value="1"/>
</dbReference>
<dbReference type="GO" id="GO:0005759">
    <property type="term" value="C:mitochondrial matrix"/>
    <property type="evidence" value="ECO:0007669"/>
    <property type="project" value="TreeGrafter"/>
</dbReference>
<dbReference type="Gene3D" id="3.40.50.300">
    <property type="entry name" value="P-loop containing nucleotide triphosphate hydrolases"/>
    <property type="match status" value="1"/>
</dbReference>
<dbReference type="Proteomes" id="UP000050794">
    <property type="component" value="Unassembled WGS sequence"/>
</dbReference>
<dbReference type="EMBL" id="UYWY01026713">
    <property type="protein sequence ID" value="VDM50636.1"/>
    <property type="molecule type" value="Genomic_DNA"/>
</dbReference>
<dbReference type="GO" id="GO:0005524">
    <property type="term" value="F:ATP binding"/>
    <property type="evidence" value="ECO:0007669"/>
    <property type="project" value="InterPro"/>
</dbReference>
<name>A0A183VEZ5_TOXCA</name>